<dbReference type="PROSITE" id="PS50090">
    <property type="entry name" value="MYB_LIKE"/>
    <property type="match status" value="2"/>
</dbReference>
<feature type="compositionally biased region" description="Acidic residues" evidence="1">
    <location>
        <begin position="92"/>
        <end position="103"/>
    </location>
</feature>
<feature type="domain" description="Myb-like" evidence="2">
    <location>
        <begin position="42"/>
        <end position="88"/>
    </location>
</feature>
<feature type="compositionally biased region" description="Polar residues" evidence="1">
    <location>
        <begin position="372"/>
        <end position="391"/>
    </location>
</feature>
<dbReference type="Proteomes" id="UP000726737">
    <property type="component" value="Unassembled WGS sequence"/>
</dbReference>
<feature type="compositionally biased region" description="Polar residues" evidence="1">
    <location>
        <begin position="436"/>
        <end position="448"/>
    </location>
</feature>
<feature type="compositionally biased region" description="Polar residues" evidence="1">
    <location>
        <begin position="407"/>
        <end position="424"/>
    </location>
</feature>
<dbReference type="OrthoDB" id="2443680at2759"/>
<feature type="region of interest" description="Disordered" evidence="1">
    <location>
        <begin position="92"/>
        <end position="151"/>
    </location>
</feature>
<feature type="region of interest" description="Disordered" evidence="1">
    <location>
        <begin position="168"/>
        <end position="213"/>
    </location>
</feature>
<feature type="compositionally biased region" description="Basic residues" evidence="1">
    <location>
        <begin position="455"/>
        <end position="472"/>
    </location>
</feature>
<evidence type="ECO:0000259" key="2">
    <source>
        <dbReference type="PROSITE" id="PS50090"/>
    </source>
</evidence>
<dbReference type="EMBL" id="JAAAJA010000021">
    <property type="protein sequence ID" value="KAG0266131.1"/>
    <property type="molecule type" value="Genomic_DNA"/>
</dbReference>
<comment type="caution">
    <text evidence="3">The sequence shown here is derived from an EMBL/GenBank/DDBJ whole genome shotgun (WGS) entry which is preliminary data.</text>
</comment>
<feature type="domain" description="Myb-like" evidence="2">
    <location>
        <begin position="210"/>
        <end position="266"/>
    </location>
</feature>
<dbReference type="Gene3D" id="1.10.10.60">
    <property type="entry name" value="Homeodomain-like"/>
    <property type="match status" value="2"/>
</dbReference>
<evidence type="ECO:0000256" key="1">
    <source>
        <dbReference type="SAM" id="MobiDB-lite"/>
    </source>
</evidence>
<dbReference type="SMART" id="SM00717">
    <property type="entry name" value="SANT"/>
    <property type="match status" value="3"/>
</dbReference>
<evidence type="ECO:0000313" key="3">
    <source>
        <dbReference type="EMBL" id="KAG0266131.1"/>
    </source>
</evidence>
<feature type="compositionally biased region" description="Basic and acidic residues" evidence="1">
    <location>
        <begin position="392"/>
        <end position="406"/>
    </location>
</feature>
<feature type="region of interest" description="Disordered" evidence="1">
    <location>
        <begin position="1"/>
        <end position="28"/>
    </location>
</feature>
<evidence type="ECO:0000313" key="4">
    <source>
        <dbReference type="Proteomes" id="UP000726737"/>
    </source>
</evidence>
<feature type="compositionally biased region" description="Polar residues" evidence="1">
    <location>
        <begin position="189"/>
        <end position="203"/>
    </location>
</feature>
<proteinExistence type="predicted"/>
<keyword evidence="4" id="KW-1185">Reference proteome</keyword>
<accession>A0A9P6U988</accession>
<feature type="compositionally biased region" description="Low complexity" evidence="1">
    <location>
        <begin position="124"/>
        <end position="138"/>
    </location>
</feature>
<organism evidence="3 4">
    <name type="scientific">Mortierella polycephala</name>
    <dbReference type="NCBI Taxonomy" id="41804"/>
    <lineage>
        <taxon>Eukaryota</taxon>
        <taxon>Fungi</taxon>
        <taxon>Fungi incertae sedis</taxon>
        <taxon>Mucoromycota</taxon>
        <taxon>Mortierellomycotina</taxon>
        <taxon>Mortierellomycetes</taxon>
        <taxon>Mortierellales</taxon>
        <taxon>Mortierellaceae</taxon>
        <taxon>Mortierella</taxon>
    </lineage>
</organism>
<reference evidence="3" key="1">
    <citation type="journal article" date="2020" name="Fungal Divers.">
        <title>Resolving the Mortierellaceae phylogeny through synthesis of multi-gene phylogenetics and phylogenomics.</title>
        <authorList>
            <person name="Vandepol N."/>
            <person name="Liber J."/>
            <person name="Desiro A."/>
            <person name="Na H."/>
            <person name="Kennedy M."/>
            <person name="Barry K."/>
            <person name="Grigoriev I.V."/>
            <person name="Miller A.N."/>
            <person name="O'Donnell K."/>
            <person name="Stajich J.E."/>
            <person name="Bonito G."/>
        </authorList>
    </citation>
    <scope>NUCLEOTIDE SEQUENCE</scope>
    <source>
        <strain evidence="3">KOD948</strain>
    </source>
</reference>
<protein>
    <recommendedName>
        <fullName evidence="2">Myb-like domain-containing protein</fullName>
    </recommendedName>
</protein>
<dbReference type="InterPro" id="IPR009057">
    <property type="entry name" value="Homeodomain-like_sf"/>
</dbReference>
<feature type="compositionally biased region" description="Low complexity" evidence="1">
    <location>
        <begin position="330"/>
        <end position="340"/>
    </location>
</feature>
<dbReference type="AlphaFoldDB" id="A0A9P6U988"/>
<feature type="region of interest" description="Disordered" evidence="1">
    <location>
        <begin position="547"/>
        <end position="569"/>
    </location>
</feature>
<gene>
    <name evidence="3" type="ORF">BG011_003117</name>
</gene>
<name>A0A9P6U988_9FUNG</name>
<dbReference type="CDD" id="cd00167">
    <property type="entry name" value="SANT"/>
    <property type="match status" value="2"/>
</dbReference>
<feature type="region of interest" description="Disordered" evidence="1">
    <location>
        <begin position="320"/>
        <end position="491"/>
    </location>
</feature>
<dbReference type="InterPro" id="IPR001005">
    <property type="entry name" value="SANT/Myb"/>
</dbReference>
<dbReference type="SUPFAM" id="SSF46689">
    <property type="entry name" value="Homeodomain-like"/>
    <property type="match status" value="2"/>
</dbReference>
<sequence length="588" mass="67214">MSPPHSVPWSPAEPSADTPSQEGPLKAYHQLSPSETTILPQPWTNVEQEALYVAVERYNLFGRWEEVRNKMQLDRTASEIEQEYMQLYGELPESEDDDEDEDWSGQGKRAESTRSHMPGHVTPSLTSTSSSSLSTRSSQETFRAHYGGRPSFQKTHASLHALNAFHDDENDDSRMDIGPHVPAPRRPNGKTTNGRPRSESTAAPTPAEGKPTRTIRVWTQQQSEQLKNLIEDCFPGGYRINWVWVASKMGNTFTRKQCKNKWEIMRRRAGTEEEINLLKLGHAEFGPSWSQIQEKYLPERSQGGISIMWSLLQVREAEKQQGNTRLDMGSSSRSTSSSPLHSRKETPRTMVNSRQEASDAPGSKKSKEMSYQPRTSQRPIGNEQEGMQQQLSDREMMDRPYSDQSRETSMSPAWNREGMNTGSSPCGPYKERASSKRLSVSSTESLTMRQDPQPHHHHHHRPYQQHHSYRHQTPRDSMPTEPASESWTERNRPMTWTEPLTRRLEGIILKHFPNHQKVNWVKVSSLMGTTPVVTKDQCKRRWYLMSQNNNHQQQHRKTNQPQSPADTVMSGSMAMDVDMDPVEEAGTF</sequence>